<name>A0ABS9D8J9_9ALTE</name>
<dbReference type="EMBL" id="JAKGAS010000007">
    <property type="protein sequence ID" value="MCF2949039.1"/>
    <property type="molecule type" value="Genomic_DNA"/>
</dbReference>
<evidence type="ECO:0000256" key="3">
    <source>
        <dbReference type="ARBA" id="ARBA00022691"/>
    </source>
</evidence>
<gene>
    <name evidence="5" type="ORF">L0668_13035</name>
</gene>
<evidence type="ECO:0000313" key="6">
    <source>
        <dbReference type="Proteomes" id="UP001521137"/>
    </source>
</evidence>
<dbReference type="InterPro" id="IPR050210">
    <property type="entry name" value="tRNA_Adenine-N(6)_MTase"/>
</dbReference>
<keyword evidence="2" id="KW-0808">Transferase</keyword>
<feature type="domain" description="Methyltransferase" evidence="4">
    <location>
        <begin position="19"/>
        <end position="170"/>
    </location>
</feature>
<evidence type="ECO:0000256" key="2">
    <source>
        <dbReference type="ARBA" id="ARBA00022679"/>
    </source>
</evidence>
<dbReference type="GO" id="GO:0032259">
    <property type="term" value="P:methylation"/>
    <property type="evidence" value="ECO:0007669"/>
    <property type="project" value="UniProtKB-KW"/>
</dbReference>
<sequence length="222" mass="24790">MKVGTDSIMLGSWVNVANAKNILDIGTGSGLLAIMLAQNVQPDCKITGIDLDVSAIVQAVSNGAQSPWAEQLFFEQVALQIFQVNTPFDLIVSNPPYFPVNHASNAKNSDIKRIKARQISGLNHAELLERVATLLTEAGRFYCVLPDDAVAKFIVFAESVGLYCKEQLKVKANPEGKVIRHLLLFSKQKSQMLISHMCIYGEQKEKYSTEYRKLCREYYLNF</sequence>
<evidence type="ECO:0000313" key="5">
    <source>
        <dbReference type="EMBL" id="MCF2949039.1"/>
    </source>
</evidence>
<comment type="caution">
    <text evidence="5">The sequence shown here is derived from an EMBL/GenBank/DDBJ whole genome shotgun (WGS) entry which is preliminary data.</text>
</comment>
<keyword evidence="3" id="KW-0949">S-adenosyl-L-methionine</keyword>
<reference evidence="5 6" key="1">
    <citation type="submission" date="2022-01" db="EMBL/GenBank/DDBJ databases">
        <title>Paraglaciecola sp. G1-23.</title>
        <authorList>
            <person name="Jin M.S."/>
            <person name="Han D.M."/>
            <person name="Kim H.M."/>
            <person name="Jeon C.O."/>
        </authorList>
    </citation>
    <scope>NUCLEOTIDE SEQUENCE [LARGE SCALE GENOMIC DNA]</scope>
    <source>
        <strain evidence="5 6">G1-23</strain>
    </source>
</reference>
<keyword evidence="6" id="KW-1185">Reference proteome</keyword>
<dbReference type="PROSITE" id="PS00092">
    <property type="entry name" value="N6_MTASE"/>
    <property type="match status" value="1"/>
</dbReference>
<dbReference type="CDD" id="cd02440">
    <property type="entry name" value="AdoMet_MTases"/>
    <property type="match status" value="1"/>
</dbReference>
<accession>A0ABS9D8J9</accession>
<dbReference type="PANTHER" id="PTHR47739">
    <property type="entry name" value="TRNA1(VAL) (ADENINE(37)-N6)-METHYLTRANSFERASE"/>
    <property type="match status" value="1"/>
</dbReference>
<dbReference type="InterPro" id="IPR002052">
    <property type="entry name" value="DNA_methylase_N6_adenine_CS"/>
</dbReference>
<dbReference type="InterPro" id="IPR025714">
    <property type="entry name" value="Methyltranfer_dom"/>
</dbReference>
<evidence type="ECO:0000256" key="1">
    <source>
        <dbReference type="ARBA" id="ARBA00022603"/>
    </source>
</evidence>
<dbReference type="Pfam" id="PF13847">
    <property type="entry name" value="Methyltransf_31"/>
    <property type="match status" value="1"/>
</dbReference>
<organism evidence="5 6">
    <name type="scientific">Paraglaciecola algarum</name>
    <dbReference type="NCBI Taxonomy" id="3050085"/>
    <lineage>
        <taxon>Bacteria</taxon>
        <taxon>Pseudomonadati</taxon>
        <taxon>Pseudomonadota</taxon>
        <taxon>Gammaproteobacteria</taxon>
        <taxon>Alteromonadales</taxon>
        <taxon>Alteromonadaceae</taxon>
        <taxon>Paraglaciecola</taxon>
    </lineage>
</organism>
<keyword evidence="1 5" id="KW-0489">Methyltransferase</keyword>
<dbReference type="GO" id="GO:0008168">
    <property type="term" value="F:methyltransferase activity"/>
    <property type="evidence" value="ECO:0007669"/>
    <property type="project" value="UniProtKB-KW"/>
</dbReference>
<evidence type="ECO:0000259" key="4">
    <source>
        <dbReference type="Pfam" id="PF13847"/>
    </source>
</evidence>
<dbReference type="Proteomes" id="UP001521137">
    <property type="component" value="Unassembled WGS sequence"/>
</dbReference>
<proteinExistence type="predicted"/>
<dbReference type="InterPro" id="IPR029063">
    <property type="entry name" value="SAM-dependent_MTases_sf"/>
</dbReference>
<dbReference type="Gene3D" id="3.40.50.150">
    <property type="entry name" value="Vaccinia Virus protein VP39"/>
    <property type="match status" value="1"/>
</dbReference>
<protein>
    <submittedName>
        <fullName evidence="5">Methyltransferase domain-containing protein</fullName>
    </submittedName>
</protein>
<dbReference type="PANTHER" id="PTHR47739:SF1">
    <property type="entry name" value="TRNA1(VAL) (ADENINE(37)-N6)-METHYLTRANSFERASE"/>
    <property type="match status" value="1"/>
</dbReference>
<dbReference type="SUPFAM" id="SSF53335">
    <property type="entry name" value="S-adenosyl-L-methionine-dependent methyltransferases"/>
    <property type="match status" value="1"/>
</dbReference>